<name>A0AAD9VIQ0_9HYME</name>
<comment type="similarity">
    <text evidence="3">Belongs to the DNA glycosylase MPG family.</text>
</comment>
<dbReference type="EC" id="3.2.2.21" evidence="4"/>
<evidence type="ECO:0000256" key="5">
    <source>
        <dbReference type="ARBA" id="ARBA00022763"/>
    </source>
</evidence>
<comment type="caution">
    <text evidence="16">The sequence shown here is derived from an EMBL/GenBank/DDBJ whole genome shotgun (WGS) entry which is preliminary data.</text>
</comment>
<evidence type="ECO:0000256" key="2">
    <source>
        <dbReference type="ARBA" id="ARBA00002421"/>
    </source>
</evidence>
<dbReference type="GO" id="GO:0006284">
    <property type="term" value="P:base-excision repair"/>
    <property type="evidence" value="ECO:0007669"/>
    <property type="project" value="InterPro"/>
</dbReference>
<protein>
    <recommendedName>
        <fullName evidence="10">DNA-3-methyladenine glycosylase</fullName>
        <ecNumber evidence="4">3.2.2.21</ecNumber>
    </recommendedName>
    <alternativeName>
        <fullName evidence="11">3-alkyladenine DNA glycosylase</fullName>
    </alternativeName>
    <alternativeName>
        <fullName evidence="8">3-methyladenine DNA glycosidase</fullName>
    </alternativeName>
    <alternativeName>
        <fullName evidence="13">ADPG</fullName>
    </alternativeName>
    <alternativeName>
        <fullName evidence="12">N-methylpurine-DNA glycosylase</fullName>
    </alternativeName>
</protein>
<dbReference type="GO" id="GO:0003905">
    <property type="term" value="F:alkylbase DNA N-glycosylase activity"/>
    <property type="evidence" value="ECO:0007669"/>
    <property type="project" value="UniProtKB-EC"/>
</dbReference>
<dbReference type="Gene3D" id="3.10.300.10">
    <property type="entry name" value="Methylpurine-DNA glycosylase (MPG)"/>
    <property type="match status" value="1"/>
</dbReference>
<evidence type="ECO:0000256" key="10">
    <source>
        <dbReference type="ARBA" id="ARBA00068926"/>
    </source>
</evidence>
<comment type="subunit">
    <text evidence="9">Binds MBD1. Binds SSBP1.</text>
</comment>
<reference evidence="16" key="1">
    <citation type="submission" date="2021-08" db="EMBL/GenBank/DDBJ databases">
        <authorList>
            <person name="Misof B."/>
            <person name="Oliver O."/>
            <person name="Podsiadlowski L."/>
            <person name="Donath A."/>
            <person name="Peters R."/>
            <person name="Mayer C."/>
            <person name="Rust J."/>
            <person name="Gunkel S."/>
            <person name="Lesny P."/>
            <person name="Martin S."/>
            <person name="Oeyen J.P."/>
            <person name="Petersen M."/>
            <person name="Panagiotis P."/>
            <person name="Wilbrandt J."/>
            <person name="Tanja T."/>
        </authorList>
    </citation>
    <scope>NUCLEOTIDE SEQUENCE</scope>
    <source>
        <strain evidence="16">GBR_01_08_01A</strain>
        <tissue evidence="16">Thorax + abdomen</tissue>
    </source>
</reference>
<evidence type="ECO:0000256" key="6">
    <source>
        <dbReference type="ARBA" id="ARBA00022801"/>
    </source>
</evidence>
<dbReference type="EMBL" id="JAIFRP010004406">
    <property type="protein sequence ID" value="KAK2576211.1"/>
    <property type="molecule type" value="Genomic_DNA"/>
</dbReference>
<evidence type="ECO:0000256" key="8">
    <source>
        <dbReference type="ARBA" id="ARBA00033426"/>
    </source>
</evidence>
<sequence length="342" mass="39301">MKRIKGATDKNTGNDENEACETTKVTKMEQNPTEVLEEKNKQIKKSKINLKVLRNENNKSLDENKANMAEGKKEVIKIQSSDGRDKLRAVVDLEMMKEELKQLEDPPLTPWEKEMCSRRLPFEFFDKPCEHLAQHLLGKVLVRRLENGTILKGRIVETEGYLGKIDKASHSYENKVTSRNIPMYMPPGTIYVYMTYGMYYCFNISSQGDGCAVLIRAVDPLEGIEHMANQRTLKKKSSASKGTSKNFKVHELCNGPSKLCMSFQLHKNHSKYSMCIWKNLWLEDDSFKEEIKIVKCARIGIDSSGPEWSNKPLRYYIYGNRSVSKRDKKAEELLTSSLKINQ</sequence>
<evidence type="ECO:0000256" key="3">
    <source>
        <dbReference type="ARBA" id="ARBA00009232"/>
    </source>
</evidence>
<organism evidence="16 17">
    <name type="scientific">Odynerus spinipes</name>
    <dbReference type="NCBI Taxonomy" id="1348599"/>
    <lineage>
        <taxon>Eukaryota</taxon>
        <taxon>Metazoa</taxon>
        <taxon>Ecdysozoa</taxon>
        <taxon>Arthropoda</taxon>
        <taxon>Hexapoda</taxon>
        <taxon>Insecta</taxon>
        <taxon>Pterygota</taxon>
        <taxon>Neoptera</taxon>
        <taxon>Endopterygota</taxon>
        <taxon>Hymenoptera</taxon>
        <taxon>Apocrita</taxon>
        <taxon>Aculeata</taxon>
        <taxon>Vespoidea</taxon>
        <taxon>Vespidae</taxon>
        <taxon>Eumeninae</taxon>
        <taxon>Odynerus</taxon>
    </lineage>
</organism>
<reference evidence="16" key="2">
    <citation type="journal article" date="2023" name="Commun. Biol.">
        <title>Intrasexual cuticular hydrocarbon dimorphism in a wasp sheds light on hydrocarbon biosynthesis genes in Hymenoptera.</title>
        <authorList>
            <person name="Moris V.C."/>
            <person name="Podsiadlowski L."/>
            <person name="Martin S."/>
            <person name="Oeyen J.P."/>
            <person name="Donath A."/>
            <person name="Petersen M."/>
            <person name="Wilbrandt J."/>
            <person name="Misof B."/>
            <person name="Liedtke D."/>
            <person name="Thamm M."/>
            <person name="Scheiner R."/>
            <person name="Schmitt T."/>
            <person name="Niehuis O."/>
        </authorList>
    </citation>
    <scope>NUCLEOTIDE SEQUENCE</scope>
    <source>
        <strain evidence="16">GBR_01_08_01A</strain>
    </source>
</reference>
<evidence type="ECO:0000256" key="4">
    <source>
        <dbReference type="ARBA" id="ARBA00012000"/>
    </source>
</evidence>
<dbReference type="PANTHER" id="PTHR10429:SF0">
    <property type="entry name" value="DNA-3-METHYLADENINE GLYCOSYLASE"/>
    <property type="match status" value="1"/>
</dbReference>
<feature type="coiled-coil region" evidence="14">
    <location>
        <begin position="36"/>
        <end position="63"/>
    </location>
</feature>
<evidence type="ECO:0000256" key="7">
    <source>
        <dbReference type="ARBA" id="ARBA00023204"/>
    </source>
</evidence>
<dbReference type="NCBIfam" id="TIGR00567">
    <property type="entry name" value="3mg"/>
    <property type="match status" value="1"/>
</dbReference>
<dbReference type="SUPFAM" id="SSF50486">
    <property type="entry name" value="FMT C-terminal domain-like"/>
    <property type="match status" value="1"/>
</dbReference>
<dbReference type="GO" id="GO:0003677">
    <property type="term" value="F:DNA binding"/>
    <property type="evidence" value="ECO:0007669"/>
    <property type="project" value="InterPro"/>
</dbReference>
<evidence type="ECO:0000256" key="15">
    <source>
        <dbReference type="SAM" id="MobiDB-lite"/>
    </source>
</evidence>
<dbReference type="Proteomes" id="UP001258017">
    <property type="component" value="Unassembled WGS sequence"/>
</dbReference>
<dbReference type="InterPro" id="IPR036995">
    <property type="entry name" value="MPG_sf"/>
</dbReference>
<dbReference type="InterPro" id="IPR003180">
    <property type="entry name" value="MPG"/>
</dbReference>
<dbReference type="Pfam" id="PF02245">
    <property type="entry name" value="Pur_DNA_glyco"/>
    <property type="match status" value="1"/>
</dbReference>
<dbReference type="CDD" id="cd00540">
    <property type="entry name" value="AAG"/>
    <property type="match status" value="1"/>
</dbReference>
<evidence type="ECO:0000256" key="11">
    <source>
        <dbReference type="ARBA" id="ARBA00076879"/>
    </source>
</evidence>
<comment type="function">
    <text evidence="2">Hydrolysis of the deoxyribose N-glycosidic bond to excise 3-methyladenine, and 7-methylguanine from the damaged DNA polymer formed by alkylation lesions.</text>
</comment>
<evidence type="ECO:0000256" key="13">
    <source>
        <dbReference type="ARBA" id="ARBA00082988"/>
    </source>
</evidence>
<keyword evidence="14" id="KW-0175">Coiled coil</keyword>
<evidence type="ECO:0000256" key="12">
    <source>
        <dbReference type="ARBA" id="ARBA00078171"/>
    </source>
</evidence>
<comment type="catalytic activity">
    <reaction evidence="1">
        <text>Hydrolysis of alkylated DNA, releasing 3-methyladenine, 3-methylguanine, 7-methylguanine and 7-methyladenine.</text>
        <dbReference type="EC" id="3.2.2.21"/>
    </reaction>
</comment>
<feature type="region of interest" description="Disordered" evidence="15">
    <location>
        <begin position="1"/>
        <end position="35"/>
    </location>
</feature>
<dbReference type="InterPro" id="IPR011034">
    <property type="entry name" value="Formyl_transferase-like_C_sf"/>
</dbReference>
<dbReference type="HAMAP" id="MF_00527">
    <property type="entry name" value="3MGH"/>
    <property type="match status" value="1"/>
</dbReference>
<dbReference type="AlphaFoldDB" id="A0AAD9VIQ0"/>
<evidence type="ECO:0000256" key="1">
    <source>
        <dbReference type="ARBA" id="ARBA00000086"/>
    </source>
</evidence>
<proteinExistence type="inferred from homology"/>
<accession>A0AAD9VIQ0</accession>
<gene>
    <name evidence="16" type="ORF">KPH14_005581</name>
</gene>
<feature type="compositionally biased region" description="Polar residues" evidence="15">
    <location>
        <begin position="23"/>
        <end position="33"/>
    </location>
</feature>
<keyword evidence="17" id="KW-1185">Reference proteome</keyword>
<evidence type="ECO:0000256" key="9">
    <source>
        <dbReference type="ARBA" id="ARBA00066187"/>
    </source>
</evidence>
<keyword evidence="6" id="KW-0378">Hydrolase</keyword>
<dbReference type="PANTHER" id="PTHR10429">
    <property type="entry name" value="DNA-3-METHYLADENINE GLYCOSYLASE"/>
    <property type="match status" value="1"/>
</dbReference>
<keyword evidence="7" id="KW-0234">DNA repair</keyword>
<evidence type="ECO:0000313" key="17">
    <source>
        <dbReference type="Proteomes" id="UP001258017"/>
    </source>
</evidence>
<evidence type="ECO:0000256" key="14">
    <source>
        <dbReference type="SAM" id="Coils"/>
    </source>
</evidence>
<dbReference type="FunFam" id="3.10.300.10:FF:000001">
    <property type="entry name" value="Putative 3-methyladenine DNA glycosylase"/>
    <property type="match status" value="1"/>
</dbReference>
<evidence type="ECO:0000313" key="16">
    <source>
        <dbReference type="EMBL" id="KAK2576211.1"/>
    </source>
</evidence>
<keyword evidence="5" id="KW-0227">DNA damage</keyword>